<dbReference type="GO" id="GO:0003755">
    <property type="term" value="F:peptidyl-prolyl cis-trans isomerase activity"/>
    <property type="evidence" value="ECO:0007669"/>
    <property type="project" value="UniProtKB-UniRule"/>
</dbReference>
<dbReference type="GO" id="GO:0016018">
    <property type="term" value="F:cyclosporin A binding"/>
    <property type="evidence" value="ECO:0007669"/>
    <property type="project" value="TreeGrafter"/>
</dbReference>
<dbReference type="InterPro" id="IPR002130">
    <property type="entry name" value="Cyclophilin-type_PPIase_dom"/>
</dbReference>
<dbReference type="EC" id="5.2.1.8" evidence="1"/>
<gene>
    <name evidence="3" type="ORF">FJAP1339_LOCUS9199</name>
    <name evidence="4" type="ORF">FJAP1339_LOCUS9200</name>
</gene>
<dbReference type="InterPro" id="IPR029000">
    <property type="entry name" value="Cyclophilin-like_dom_sf"/>
</dbReference>
<organism evidence="3">
    <name type="scientific">Fibrocapsa japonica</name>
    <dbReference type="NCBI Taxonomy" id="94617"/>
    <lineage>
        <taxon>Eukaryota</taxon>
        <taxon>Sar</taxon>
        <taxon>Stramenopiles</taxon>
        <taxon>Ochrophyta</taxon>
        <taxon>Raphidophyceae</taxon>
        <taxon>Chattonellales</taxon>
        <taxon>Chattonellaceae</taxon>
        <taxon>Fibrocapsa</taxon>
    </lineage>
</organism>
<dbReference type="GO" id="GO:0006457">
    <property type="term" value="P:protein folding"/>
    <property type="evidence" value="ECO:0007669"/>
    <property type="project" value="TreeGrafter"/>
</dbReference>
<dbReference type="Gene3D" id="2.40.100.10">
    <property type="entry name" value="Cyclophilin-like"/>
    <property type="match status" value="1"/>
</dbReference>
<dbReference type="Pfam" id="PF00160">
    <property type="entry name" value="Pro_isomerase"/>
    <property type="match status" value="1"/>
</dbReference>
<dbReference type="PRINTS" id="PR00153">
    <property type="entry name" value="CSAPPISMRASE"/>
</dbReference>
<dbReference type="PROSITE" id="PS50072">
    <property type="entry name" value="CSA_PPIASE_2"/>
    <property type="match status" value="1"/>
</dbReference>
<sequence>MLSYFFRGHIIQSPHTFAVRGSRAAKGWGWYKKYKEGGEEAFKKYQPPTPFDWEDESRSPVINKGIRSRPYFQLTIDGEDVGEIQFELADDILPETCSNFKALCTGESEQGLSYCGSPIHHIVKGVGVIGGDVEKHDGTGNHSGLGKRYFEDEGFVIPHAEGGLLSMATSGVHTCASQFYLTLYPAPHMDGRCVAFGRIISGLDVLEAVYKQYSTRGKPAASILISACGLRS</sequence>
<dbReference type="GO" id="GO:0005829">
    <property type="term" value="C:cytosol"/>
    <property type="evidence" value="ECO:0007669"/>
    <property type="project" value="TreeGrafter"/>
</dbReference>
<keyword evidence="1" id="KW-0413">Isomerase</keyword>
<dbReference type="EMBL" id="HBHR01018285">
    <property type="protein sequence ID" value="CAD9869595.1"/>
    <property type="molecule type" value="Transcribed_RNA"/>
</dbReference>
<dbReference type="AlphaFoldDB" id="A0A6U1PLG6"/>
<accession>A0A6U1PLG6</accession>
<dbReference type="SUPFAM" id="SSF50891">
    <property type="entry name" value="Cyclophilin-like"/>
    <property type="match status" value="1"/>
</dbReference>
<comment type="catalytic activity">
    <reaction evidence="1">
        <text>[protein]-peptidylproline (omega=180) = [protein]-peptidylproline (omega=0)</text>
        <dbReference type="Rhea" id="RHEA:16237"/>
        <dbReference type="Rhea" id="RHEA-COMP:10747"/>
        <dbReference type="Rhea" id="RHEA-COMP:10748"/>
        <dbReference type="ChEBI" id="CHEBI:83833"/>
        <dbReference type="ChEBI" id="CHEBI:83834"/>
        <dbReference type="EC" id="5.2.1.8"/>
    </reaction>
</comment>
<reference evidence="3" key="1">
    <citation type="submission" date="2021-01" db="EMBL/GenBank/DDBJ databases">
        <authorList>
            <person name="Corre E."/>
            <person name="Pelletier E."/>
            <person name="Niang G."/>
            <person name="Scheremetjew M."/>
            <person name="Finn R."/>
            <person name="Kale V."/>
            <person name="Holt S."/>
            <person name="Cochrane G."/>
            <person name="Meng A."/>
            <person name="Brown T."/>
            <person name="Cohen L."/>
        </authorList>
    </citation>
    <scope>NUCLEOTIDE SEQUENCE</scope>
    <source>
        <strain evidence="3">CCMP1661</strain>
    </source>
</reference>
<evidence type="ECO:0000259" key="2">
    <source>
        <dbReference type="PROSITE" id="PS50072"/>
    </source>
</evidence>
<comment type="similarity">
    <text evidence="1">Belongs to the cyclophilin-type PPIase family.</text>
</comment>
<dbReference type="PANTHER" id="PTHR11071:SF561">
    <property type="entry name" value="PEPTIDYL-PROLYL CIS-TRANS ISOMERASE D-RELATED"/>
    <property type="match status" value="1"/>
</dbReference>
<feature type="domain" description="PPIase cyclophilin-type" evidence="2">
    <location>
        <begin position="71"/>
        <end position="230"/>
    </location>
</feature>
<evidence type="ECO:0000313" key="3">
    <source>
        <dbReference type="EMBL" id="CAD9869595.1"/>
    </source>
</evidence>
<comment type="function">
    <text evidence="1">PPIases accelerate the folding of proteins. It catalyzes the cis-trans isomerization of proline imidic peptide bonds in oligopeptides.</text>
</comment>
<name>A0A6U1PLG6_9STRA</name>
<proteinExistence type="inferred from homology"/>
<keyword evidence="1" id="KW-0697">Rotamase</keyword>
<dbReference type="PANTHER" id="PTHR11071">
    <property type="entry name" value="PEPTIDYL-PROLYL CIS-TRANS ISOMERASE"/>
    <property type="match status" value="1"/>
</dbReference>
<dbReference type="EMBL" id="HBHR01018286">
    <property type="protein sequence ID" value="CAD9869597.1"/>
    <property type="molecule type" value="Transcribed_RNA"/>
</dbReference>
<protein>
    <recommendedName>
        <fullName evidence="1">Peptidyl-prolyl cis-trans isomerase</fullName>
        <shortName evidence="1">PPIase</shortName>
        <ecNumber evidence="1">5.2.1.8</ecNumber>
    </recommendedName>
</protein>
<evidence type="ECO:0000256" key="1">
    <source>
        <dbReference type="RuleBase" id="RU363019"/>
    </source>
</evidence>
<evidence type="ECO:0000313" key="4">
    <source>
        <dbReference type="EMBL" id="CAD9869597.1"/>
    </source>
</evidence>